<name>A0ABP8NBC5_9BACT</name>
<sequence>MPTQRDEHMPDADFLALLASSVIQPRLASFEQDGCPRLIASYVVGVQNLLTDVGAVSSNGDADTHCNGELRVRVRHTGDPSRIVWRIESLFPHVMPSTGFVGFDAGGDARLGPDGWSIRNANWTGKYGVDYWHGWS</sequence>
<comment type="caution">
    <text evidence="1">The sequence shown here is derived from an EMBL/GenBank/DDBJ whole genome shotgun (WGS) entry which is preliminary data.</text>
</comment>
<dbReference type="EMBL" id="BAABGA010000064">
    <property type="protein sequence ID" value="GAA4463100.1"/>
    <property type="molecule type" value="Genomic_DNA"/>
</dbReference>
<keyword evidence="2" id="KW-1185">Reference proteome</keyword>
<protein>
    <submittedName>
        <fullName evidence="1">Uncharacterized protein</fullName>
    </submittedName>
</protein>
<proteinExistence type="predicted"/>
<organism evidence="1 2">
    <name type="scientific">Novipirellula rosea</name>
    <dbReference type="NCBI Taxonomy" id="1031540"/>
    <lineage>
        <taxon>Bacteria</taxon>
        <taxon>Pseudomonadati</taxon>
        <taxon>Planctomycetota</taxon>
        <taxon>Planctomycetia</taxon>
        <taxon>Pirellulales</taxon>
        <taxon>Pirellulaceae</taxon>
        <taxon>Novipirellula</taxon>
    </lineage>
</organism>
<reference evidence="2" key="1">
    <citation type="journal article" date="2019" name="Int. J. Syst. Evol. Microbiol.">
        <title>The Global Catalogue of Microorganisms (GCM) 10K type strain sequencing project: providing services to taxonomists for standard genome sequencing and annotation.</title>
        <authorList>
            <consortium name="The Broad Institute Genomics Platform"/>
            <consortium name="The Broad Institute Genome Sequencing Center for Infectious Disease"/>
            <person name="Wu L."/>
            <person name="Ma J."/>
        </authorList>
    </citation>
    <scope>NUCLEOTIDE SEQUENCE [LARGE SCALE GENOMIC DNA]</scope>
    <source>
        <strain evidence="2">JCM 17759</strain>
    </source>
</reference>
<dbReference type="RefSeq" id="WP_345326140.1">
    <property type="nucleotide sequence ID" value="NZ_BAABGA010000064.1"/>
</dbReference>
<evidence type="ECO:0000313" key="1">
    <source>
        <dbReference type="EMBL" id="GAA4463100.1"/>
    </source>
</evidence>
<dbReference type="Proteomes" id="UP001500840">
    <property type="component" value="Unassembled WGS sequence"/>
</dbReference>
<gene>
    <name evidence="1" type="ORF">GCM10023156_47830</name>
</gene>
<evidence type="ECO:0000313" key="2">
    <source>
        <dbReference type="Proteomes" id="UP001500840"/>
    </source>
</evidence>
<accession>A0ABP8NBC5</accession>